<keyword evidence="9" id="KW-1185">Reference proteome</keyword>
<dbReference type="CDD" id="cd00018">
    <property type="entry name" value="AP2"/>
    <property type="match status" value="1"/>
</dbReference>
<dbReference type="InterPro" id="IPR036955">
    <property type="entry name" value="AP2/ERF_dom_sf"/>
</dbReference>
<comment type="subcellular location">
    <subcellularLocation>
        <location evidence="1">Nucleus</location>
    </subcellularLocation>
</comment>
<dbReference type="SUPFAM" id="SSF54171">
    <property type="entry name" value="DNA-binding domain"/>
    <property type="match status" value="1"/>
</dbReference>
<dbReference type="EMBL" id="CM016559">
    <property type="protein sequence ID" value="TKV99471.1"/>
    <property type="molecule type" value="Genomic_DNA"/>
</dbReference>
<dbReference type="InterPro" id="IPR001471">
    <property type="entry name" value="AP2/ERF_dom"/>
</dbReference>
<feature type="compositionally biased region" description="Pro residues" evidence="6">
    <location>
        <begin position="281"/>
        <end position="290"/>
    </location>
</feature>
<keyword evidence="5" id="KW-0539">Nucleus</keyword>
<organism evidence="8 9">
    <name type="scientific">Setaria viridis</name>
    <name type="common">Green bristlegrass</name>
    <name type="synonym">Setaria italica subsp. viridis</name>
    <dbReference type="NCBI Taxonomy" id="4556"/>
    <lineage>
        <taxon>Eukaryota</taxon>
        <taxon>Viridiplantae</taxon>
        <taxon>Streptophyta</taxon>
        <taxon>Embryophyta</taxon>
        <taxon>Tracheophyta</taxon>
        <taxon>Spermatophyta</taxon>
        <taxon>Magnoliopsida</taxon>
        <taxon>Liliopsida</taxon>
        <taxon>Poales</taxon>
        <taxon>Poaceae</taxon>
        <taxon>PACMAD clade</taxon>
        <taxon>Panicoideae</taxon>
        <taxon>Panicodae</taxon>
        <taxon>Paniceae</taxon>
        <taxon>Cenchrinae</taxon>
        <taxon>Setaria</taxon>
    </lineage>
</organism>
<dbReference type="Gene3D" id="3.30.730.10">
    <property type="entry name" value="AP2/ERF domain"/>
    <property type="match status" value="1"/>
</dbReference>
<feature type="domain" description="AP2/ERF" evidence="7">
    <location>
        <begin position="107"/>
        <end position="164"/>
    </location>
</feature>
<dbReference type="GO" id="GO:0003700">
    <property type="term" value="F:DNA-binding transcription factor activity"/>
    <property type="evidence" value="ECO:0007669"/>
    <property type="project" value="InterPro"/>
</dbReference>
<dbReference type="GO" id="GO:0009873">
    <property type="term" value="P:ethylene-activated signaling pathway"/>
    <property type="evidence" value="ECO:0007669"/>
    <property type="project" value="InterPro"/>
</dbReference>
<feature type="region of interest" description="Disordered" evidence="6">
    <location>
        <begin position="168"/>
        <end position="188"/>
    </location>
</feature>
<feature type="region of interest" description="Disordered" evidence="6">
    <location>
        <begin position="244"/>
        <end position="290"/>
    </location>
</feature>
<accession>A0A4U6TDB4</accession>
<evidence type="ECO:0000256" key="4">
    <source>
        <dbReference type="ARBA" id="ARBA00023163"/>
    </source>
</evidence>
<sequence length="290" mass="29711">MLSGYERSREAAVMVDALARVVAGGAPPAGARQVVSPAGAWPGYDYDALSPSYSAQAHEYGAALATPPQHSPAAAAAASPGSSQQIPSPSSADTSAGRSGGGAPRRRYRGVRQRPWGKWAAEIRDPHKAARVWLGTFDTAEAAARAYDEAALGFRGSRAKLNFPESATLRPPSAPQVGAVPPPPPQRPEALLESQALAAGAGGGEYSEYARFLQGAGEPPRFFEPTAPAATGSSSFPVFFSFGGGDGASHHPWPPASTGTSNSGAGHPPPPATWADSGWWPAPPRDPSAG</sequence>
<dbReference type="Pfam" id="PF00847">
    <property type="entry name" value="AP2"/>
    <property type="match status" value="1"/>
</dbReference>
<keyword evidence="2" id="KW-0805">Transcription regulation</keyword>
<dbReference type="PANTHER" id="PTHR31190">
    <property type="entry name" value="DNA-BINDING DOMAIN"/>
    <property type="match status" value="1"/>
</dbReference>
<evidence type="ECO:0000256" key="1">
    <source>
        <dbReference type="ARBA" id="ARBA00004123"/>
    </source>
</evidence>
<reference evidence="8" key="1">
    <citation type="submission" date="2019-03" db="EMBL/GenBank/DDBJ databases">
        <title>WGS assembly of Setaria viridis.</title>
        <authorList>
            <person name="Huang P."/>
            <person name="Jenkins J."/>
            <person name="Grimwood J."/>
            <person name="Barry K."/>
            <person name="Healey A."/>
            <person name="Mamidi S."/>
            <person name="Sreedasyam A."/>
            <person name="Shu S."/>
            <person name="Feldman M."/>
            <person name="Wu J."/>
            <person name="Yu Y."/>
            <person name="Chen C."/>
            <person name="Johnson J."/>
            <person name="Rokhsar D."/>
            <person name="Baxter I."/>
            <person name="Schmutz J."/>
            <person name="Brutnell T."/>
            <person name="Kellogg E."/>
        </authorList>
    </citation>
    <scope>NUCLEOTIDE SEQUENCE [LARGE SCALE GENOMIC DNA]</scope>
</reference>
<dbReference type="Gramene" id="TKV99471">
    <property type="protein sequence ID" value="TKV99471"/>
    <property type="gene ID" value="SEVIR_8G046100v2"/>
</dbReference>
<dbReference type="PRINTS" id="PR00367">
    <property type="entry name" value="ETHRSPELEMNT"/>
</dbReference>
<gene>
    <name evidence="8" type="ORF">SEVIR_8G046100v2</name>
</gene>
<evidence type="ECO:0000256" key="5">
    <source>
        <dbReference type="ARBA" id="ARBA00023242"/>
    </source>
</evidence>
<dbReference type="InterPro" id="IPR044808">
    <property type="entry name" value="ERF_plant"/>
</dbReference>
<proteinExistence type="predicted"/>
<evidence type="ECO:0000256" key="3">
    <source>
        <dbReference type="ARBA" id="ARBA00023125"/>
    </source>
</evidence>
<evidence type="ECO:0000259" key="7">
    <source>
        <dbReference type="PROSITE" id="PS51032"/>
    </source>
</evidence>
<dbReference type="SMART" id="SM00380">
    <property type="entry name" value="AP2"/>
    <property type="match status" value="1"/>
</dbReference>
<dbReference type="OMA" id="GEPPRFF"/>
<dbReference type="Proteomes" id="UP000298652">
    <property type="component" value="Chromosome 8"/>
</dbReference>
<dbReference type="PANTHER" id="PTHR31190:SF421">
    <property type="entry name" value="ETHYLENE-RESPONSIVE TRANSCRIPTION FACTOR ERF110"/>
    <property type="match status" value="1"/>
</dbReference>
<protein>
    <recommendedName>
        <fullName evidence="7">AP2/ERF domain-containing protein</fullName>
    </recommendedName>
</protein>
<dbReference type="GO" id="GO:0003677">
    <property type="term" value="F:DNA binding"/>
    <property type="evidence" value="ECO:0007669"/>
    <property type="project" value="UniProtKB-KW"/>
</dbReference>
<evidence type="ECO:0000313" key="9">
    <source>
        <dbReference type="Proteomes" id="UP000298652"/>
    </source>
</evidence>
<keyword evidence="4" id="KW-0804">Transcription</keyword>
<feature type="region of interest" description="Disordered" evidence="6">
    <location>
        <begin position="66"/>
        <end position="112"/>
    </location>
</feature>
<evidence type="ECO:0000256" key="6">
    <source>
        <dbReference type="SAM" id="MobiDB-lite"/>
    </source>
</evidence>
<name>A0A4U6TDB4_SETVI</name>
<dbReference type="InterPro" id="IPR016177">
    <property type="entry name" value="DNA-bd_dom_sf"/>
</dbReference>
<evidence type="ECO:0000256" key="2">
    <source>
        <dbReference type="ARBA" id="ARBA00023015"/>
    </source>
</evidence>
<dbReference type="GO" id="GO:0005634">
    <property type="term" value="C:nucleus"/>
    <property type="evidence" value="ECO:0007669"/>
    <property type="project" value="UniProtKB-SubCell"/>
</dbReference>
<evidence type="ECO:0000313" key="8">
    <source>
        <dbReference type="EMBL" id="TKV99471.1"/>
    </source>
</evidence>
<keyword evidence="3" id="KW-0238">DNA-binding</keyword>
<dbReference type="FunFam" id="3.30.730.10:FF:000001">
    <property type="entry name" value="Ethylene-responsive transcription factor 2"/>
    <property type="match status" value="1"/>
</dbReference>
<feature type="compositionally biased region" description="Low complexity" evidence="6">
    <location>
        <begin position="67"/>
        <end position="92"/>
    </location>
</feature>
<dbReference type="PROSITE" id="PS51032">
    <property type="entry name" value="AP2_ERF"/>
    <property type="match status" value="1"/>
</dbReference>
<dbReference type="AlphaFoldDB" id="A0A4U6TDB4"/>